<dbReference type="CDD" id="cd01284">
    <property type="entry name" value="Riboflavin_deaminase-reductase"/>
    <property type="match status" value="1"/>
</dbReference>
<evidence type="ECO:0000256" key="11">
    <source>
        <dbReference type="ARBA" id="ARBA00023268"/>
    </source>
</evidence>
<dbReference type="InterPro" id="IPR016192">
    <property type="entry name" value="APOBEC/CMP_deaminase_Zn-bd"/>
</dbReference>
<dbReference type="EMBL" id="JBHTCE010000001">
    <property type="protein sequence ID" value="MFC7389040.1"/>
    <property type="molecule type" value="Genomic_DNA"/>
</dbReference>
<evidence type="ECO:0000259" key="15">
    <source>
        <dbReference type="PROSITE" id="PS51747"/>
    </source>
</evidence>
<evidence type="ECO:0000313" key="16">
    <source>
        <dbReference type="EMBL" id="MFC7389040.1"/>
    </source>
</evidence>
<dbReference type="PROSITE" id="PS00903">
    <property type="entry name" value="CYT_DCMP_DEAMINASES_1"/>
    <property type="match status" value="1"/>
</dbReference>
<protein>
    <recommendedName>
        <fullName evidence="14">Riboflavin biosynthesis protein RibD</fullName>
    </recommendedName>
    <domain>
        <recommendedName>
            <fullName evidence="14">Diaminohydroxyphosphoribosylaminopyrimidine deaminase</fullName>
            <shortName evidence="14">DRAP deaminase</shortName>
            <ecNumber evidence="14">3.5.4.26</ecNumber>
        </recommendedName>
        <alternativeName>
            <fullName evidence="14">Riboflavin-specific deaminase</fullName>
        </alternativeName>
    </domain>
    <domain>
        <recommendedName>
            <fullName evidence="14">5-amino-6-(5-phosphoribosylamino)uracil reductase</fullName>
            <ecNumber evidence="14">1.1.1.193</ecNumber>
        </recommendedName>
        <alternativeName>
            <fullName evidence="14">HTP reductase</fullName>
        </alternativeName>
    </domain>
</protein>
<evidence type="ECO:0000256" key="12">
    <source>
        <dbReference type="ARBA" id="ARBA00049861"/>
    </source>
</evidence>
<organism evidence="16 17">
    <name type="scientific">Exiguobacterium aestuarii</name>
    <dbReference type="NCBI Taxonomy" id="273527"/>
    <lineage>
        <taxon>Bacteria</taxon>
        <taxon>Bacillati</taxon>
        <taxon>Bacillota</taxon>
        <taxon>Bacilli</taxon>
        <taxon>Bacillales</taxon>
        <taxon>Bacillales Family XII. Incertae Sedis</taxon>
        <taxon>Exiguobacterium</taxon>
    </lineage>
</organism>
<evidence type="ECO:0000256" key="2">
    <source>
        <dbReference type="ARBA" id="ARBA00004882"/>
    </source>
</evidence>
<keyword evidence="8 14" id="KW-0862">Zinc</keyword>
<evidence type="ECO:0000256" key="6">
    <source>
        <dbReference type="ARBA" id="ARBA00022619"/>
    </source>
</evidence>
<dbReference type="PROSITE" id="PS51747">
    <property type="entry name" value="CYT_DCMP_DEAMINASES_2"/>
    <property type="match status" value="1"/>
</dbReference>
<dbReference type="EC" id="1.1.1.193" evidence="14"/>
<dbReference type="Pfam" id="PF00383">
    <property type="entry name" value="dCMP_cyt_deam_1"/>
    <property type="match status" value="1"/>
</dbReference>
<dbReference type="PIRSF" id="PIRSF006769">
    <property type="entry name" value="RibD"/>
    <property type="match status" value="1"/>
</dbReference>
<dbReference type="Pfam" id="PF01872">
    <property type="entry name" value="RibD_C"/>
    <property type="match status" value="1"/>
</dbReference>
<dbReference type="GO" id="GO:0008703">
    <property type="term" value="F:5-amino-6-(5-phosphoribosylamino)uracil reductase activity"/>
    <property type="evidence" value="ECO:0007669"/>
    <property type="project" value="UniProtKB-EC"/>
</dbReference>
<accession>A0ABW2PN08</accession>
<dbReference type="InterPro" id="IPR016193">
    <property type="entry name" value="Cytidine_deaminase-like"/>
</dbReference>
<evidence type="ECO:0000256" key="8">
    <source>
        <dbReference type="ARBA" id="ARBA00022833"/>
    </source>
</evidence>
<evidence type="ECO:0000256" key="7">
    <source>
        <dbReference type="ARBA" id="ARBA00022723"/>
    </source>
</evidence>
<dbReference type="PANTHER" id="PTHR38011">
    <property type="entry name" value="DIHYDROFOLATE REDUCTASE FAMILY PROTEIN (AFU_ORTHOLOGUE AFUA_8G06820)"/>
    <property type="match status" value="1"/>
</dbReference>
<dbReference type="SUPFAM" id="SSF53927">
    <property type="entry name" value="Cytidine deaminase-like"/>
    <property type="match status" value="1"/>
</dbReference>
<evidence type="ECO:0000256" key="13">
    <source>
        <dbReference type="ARBA" id="ARBA00049886"/>
    </source>
</evidence>
<comment type="similarity">
    <text evidence="5 14">In the C-terminal section; belongs to the HTP reductase family.</text>
</comment>
<comment type="pathway">
    <text evidence="2 14">Cofactor biosynthesis; riboflavin biosynthesis; 5-amino-6-(D-ribitylamino)uracil from GTP: step 2/4.</text>
</comment>
<comment type="caution">
    <text evidence="16">The sequence shown here is derived from an EMBL/GenBank/DDBJ whole genome shotgun (WGS) entry which is preliminary data.</text>
</comment>
<comment type="cofactor">
    <cofactor evidence="14">
        <name>Zn(2+)</name>
        <dbReference type="ChEBI" id="CHEBI:29105"/>
    </cofactor>
    <text evidence="14">Binds 1 zinc ion.</text>
</comment>
<sequence>MKQYMKQAIQLAKSADGQTGANPLVGAVLVKDGRIVGLGAHLKAGEPHAEDHAIKMAGAAAYGATLFVTLEPCSHHGKTPPCADLIVESGIKRVVIAMEDPNPLVAGKGIMRLRSAGVEVEVGLLEDEARELNPAFLRALETKRPYVILKTATSIDGKVALESGESQWVTSSEARRDVHELRATVDAILTGIGTVLADDPALTVRLDRETRQPKRVVLDRDLRLPLASTLARTAEDVPVLLFTSSDDEERRERARAMGIELFDYTSLGSMLETLYANGVGRLLVEAGPTLVTSLLDGGYVDEWVAYQSPRVFGGKNGIYRSQQEGSIDAIARFGIHQVETIGPDLKVVLRKEAL</sequence>
<feature type="domain" description="CMP/dCMP-type deaminase" evidence="15">
    <location>
        <begin position="1"/>
        <end position="121"/>
    </location>
</feature>
<keyword evidence="7 14" id="KW-0479">Metal-binding</keyword>
<gene>
    <name evidence="16" type="primary">ribD</name>
    <name evidence="16" type="ORF">ACFQO8_02715</name>
</gene>
<dbReference type="NCBIfam" id="TIGR00227">
    <property type="entry name" value="ribD_Cterm"/>
    <property type="match status" value="1"/>
</dbReference>
<dbReference type="RefSeq" id="WP_214786727.1">
    <property type="nucleotide sequence ID" value="NZ_JANIEL010000109.1"/>
</dbReference>
<keyword evidence="9 14" id="KW-0521">NADP</keyword>
<evidence type="ECO:0000256" key="4">
    <source>
        <dbReference type="ARBA" id="ARBA00005259"/>
    </source>
</evidence>
<comment type="catalytic activity">
    <reaction evidence="13 14">
        <text>2,5-diamino-6-hydroxy-4-(5-phosphoribosylamino)-pyrimidine + H2O + H(+) = 5-amino-6-(5-phospho-D-ribosylamino)uracil + NH4(+)</text>
        <dbReference type="Rhea" id="RHEA:21868"/>
        <dbReference type="ChEBI" id="CHEBI:15377"/>
        <dbReference type="ChEBI" id="CHEBI:15378"/>
        <dbReference type="ChEBI" id="CHEBI:28938"/>
        <dbReference type="ChEBI" id="CHEBI:58453"/>
        <dbReference type="ChEBI" id="CHEBI:58614"/>
        <dbReference type="EC" id="3.5.4.26"/>
    </reaction>
</comment>
<keyword evidence="11" id="KW-0511">Multifunctional enzyme</keyword>
<evidence type="ECO:0000256" key="9">
    <source>
        <dbReference type="ARBA" id="ARBA00022857"/>
    </source>
</evidence>
<name>A0ABW2PN08_9BACL</name>
<dbReference type="InterPro" id="IPR002734">
    <property type="entry name" value="RibDG_C"/>
</dbReference>
<dbReference type="Gene3D" id="3.40.430.10">
    <property type="entry name" value="Dihydrofolate Reductase, subunit A"/>
    <property type="match status" value="1"/>
</dbReference>
<dbReference type="InterPro" id="IPR050765">
    <property type="entry name" value="Riboflavin_Biosynth_HTPR"/>
</dbReference>
<dbReference type="InterPro" id="IPR004794">
    <property type="entry name" value="Eubact_RibD"/>
</dbReference>
<evidence type="ECO:0000256" key="3">
    <source>
        <dbReference type="ARBA" id="ARBA00004910"/>
    </source>
</evidence>
<keyword evidence="17" id="KW-1185">Reference proteome</keyword>
<dbReference type="InterPro" id="IPR024072">
    <property type="entry name" value="DHFR-like_dom_sf"/>
</dbReference>
<evidence type="ECO:0000313" key="17">
    <source>
        <dbReference type="Proteomes" id="UP001596439"/>
    </source>
</evidence>
<evidence type="ECO:0000256" key="14">
    <source>
        <dbReference type="PIRNR" id="PIRNR006769"/>
    </source>
</evidence>
<evidence type="ECO:0000256" key="10">
    <source>
        <dbReference type="ARBA" id="ARBA00023002"/>
    </source>
</evidence>
<dbReference type="NCBIfam" id="TIGR00326">
    <property type="entry name" value="eubact_ribD"/>
    <property type="match status" value="1"/>
</dbReference>
<dbReference type="InterPro" id="IPR011549">
    <property type="entry name" value="RibD_C"/>
</dbReference>
<proteinExistence type="inferred from homology"/>
<comment type="similarity">
    <text evidence="4 14">In the N-terminal section; belongs to the cytidine and deoxycytidylate deaminase family.</text>
</comment>
<dbReference type="GO" id="GO:0008835">
    <property type="term" value="F:diaminohydroxyphosphoribosylaminopyrimidine deaminase activity"/>
    <property type="evidence" value="ECO:0007669"/>
    <property type="project" value="UniProtKB-EC"/>
</dbReference>
<keyword evidence="10 14" id="KW-0560">Oxidoreductase</keyword>
<dbReference type="PANTHER" id="PTHR38011:SF7">
    <property type="entry name" value="2,5-DIAMINO-6-RIBOSYLAMINO-4(3H)-PYRIMIDINONE 5'-PHOSPHATE REDUCTASE"/>
    <property type="match status" value="1"/>
</dbReference>
<comment type="function">
    <text evidence="1 14">Converts 2,5-diamino-6-(ribosylamino)-4(3h)-pyrimidinone 5'-phosphate into 5-amino-6-(ribosylamino)-2,4(1h,3h)-pyrimidinedione 5'-phosphate.</text>
</comment>
<dbReference type="EC" id="3.5.4.26" evidence="14"/>
<dbReference type="Proteomes" id="UP001596439">
    <property type="component" value="Unassembled WGS sequence"/>
</dbReference>
<keyword evidence="6 14" id="KW-0686">Riboflavin biosynthesis</keyword>
<dbReference type="InterPro" id="IPR002125">
    <property type="entry name" value="CMP_dCMP_dom"/>
</dbReference>
<evidence type="ECO:0000256" key="5">
    <source>
        <dbReference type="ARBA" id="ARBA00007417"/>
    </source>
</evidence>
<dbReference type="Gene3D" id="3.40.140.10">
    <property type="entry name" value="Cytidine Deaminase, domain 2"/>
    <property type="match status" value="1"/>
</dbReference>
<comment type="catalytic activity">
    <reaction evidence="12 14">
        <text>5-amino-6-(5-phospho-D-ribitylamino)uracil + NADP(+) = 5-amino-6-(5-phospho-D-ribosylamino)uracil + NADPH + H(+)</text>
        <dbReference type="Rhea" id="RHEA:17845"/>
        <dbReference type="ChEBI" id="CHEBI:15378"/>
        <dbReference type="ChEBI" id="CHEBI:57783"/>
        <dbReference type="ChEBI" id="CHEBI:58349"/>
        <dbReference type="ChEBI" id="CHEBI:58421"/>
        <dbReference type="ChEBI" id="CHEBI:58453"/>
        <dbReference type="EC" id="1.1.1.193"/>
    </reaction>
</comment>
<keyword evidence="14 16" id="KW-0378">Hydrolase</keyword>
<reference evidence="17" key="1">
    <citation type="journal article" date="2019" name="Int. J. Syst. Evol. Microbiol.">
        <title>The Global Catalogue of Microorganisms (GCM) 10K type strain sequencing project: providing services to taxonomists for standard genome sequencing and annotation.</title>
        <authorList>
            <consortium name="The Broad Institute Genomics Platform"/>
            <consortium name="The Broad Institute Genome Sequencing Center for Infectious Disease"/>
            <person name="Wu L."/>
            <person name="Ma J."/>
        </authorList>
    </citation>
    <scope>NUCLEOTIDE SEQUENCE [LARGE SCALE GENOMIC DNA]</scope>
    <source>
        <strain evidence="17">CCUG 55590</strain>
    </source>
</reference>
<dbReference type="SUPFAM" id="SSF53597">
    <property type="entry name" value="Dihydrofolate reductase-like"/>
    <property type="match status" value="1"/>
</dbReference>
<comment type="pathway">
    <text evidence="3 14">Cofactor biosynthesis; riboflavin biosynthesis; 5-amino-6-(D-ribitylamino)uracil from GTP: step 3/4.</text>
</comment>
<evidence type="ECO:0000256" key="1">
    <source>
        <dbReference type="ARBA" id="ARBA00002151"/>
    </source>
</evidence>